<evidence type="ECO:0000256" key="2">
    <source>
        <dbReference type="ARBA" id="ARBA00022722"/>
    </source>
</evidence>
<dbReference type="PANTHER" id="PTHR33397">
    <property type="entry name" value="UPF0331 PROTEIN YUTE"/>
    <property type="match status" value="1"/>
</dbReference>
<dbReference type="EMBL" id="CP002098">
    <property type="protein sequence ID" value="ADM28653.1"/>
    <property type="molecule type" value="Genomic_DNA"/>
</dbReference>
<evidence type="ECO:0000256" key="3">
    <source>
        <dbReference type="ARBA" id="ARBA00022801"/>
    </source>
</evidence>
<dbReference type="InterPro" id="IPR037038">
    <property type="entry name" value="HepT-like_sf"/>
</dbReference>
<comment type="similarity">
    <text evidence="4">Belongs to the HepT RNase toxin family.</text>
</comment>
<keyword evidence="3" id="KW-0378">Hydrolase</keyword>
<keyword evidence="2" id="KW-0540">Nuclease</keyword>
<dbReference type="Proteomes" id="UP000001304">
    <property type="component" value="Chromosome"/>
</dbReference>
<accession>E0SSZ2</accession>
<evidence type="ECO:0008006" key="7">
    <source>
        <dbReference type="Google" id="ProtNLM"/>
    </source>
</evidence>
<dbReference type="Pfam" id="PF01934">
    <property type="entry name" value="HepT-like"/>
    <property type="match status" value="1"/>
</dbReference>
<evidence type="ECO:0000256" key="1">
    <source>
        <dbReference type="ARBA" id="ARBA00022649"/>
    </source>
</evidence>
<dbReference type="NCBIfam" id="NF047751">
    <property type="entry name" value="HepT_toxin"/>
    <property type="match status" value="1"/>
</dbReference>
<protein>
    <recommendedName>
        <fullName evidence="7">DUF86 domain-containing protein</fullName>
    </recommendedName>
</protein>
<dbReference type="InterPro" id="IPR052379">
    <property type="entry name" value="Type_VII_TA_RNase"/>
</dbReference>
<dbReference type="PANTHER" id="PTHR33397:SF5">
    <property type="entry name" value="RNASE YUTE-RELATED"/>
    <property type="match status" value="1"/>
</dbReference>
<dbReference type="Gene3D" id="1.20.120.580">
    <property type="entry name" value="bsu32300-like"/>
    <property type="match status" value="1"/>
</dbReference>
<evidence type="ECO:0000313" key="6">
    <source>
        <dbReference type="Proteomes" id="UP000001304"/>
    </source>
</evidence>
<reference evidence="5 6" key="1">
    <citation type="journal article" date="2010" name="Stand. Genomic Sci.">
        <title>Complete genome sequence of Ignisphaera aggregans type strain (AQ1.S1).</title>
        <authorList>
            <person name="Goker M."/>
            <person name="Held B."/>
            <person name="Lapidus A."/>
            <person name="Nolan M."/>
            <person name="Spring S."/>
            <person name="Yasawong M."/>
            <person name="Lucas S."/>
            <person name="Glavina Del Rio T."/>
            <person name="Tice H."/>
            <person name="Cheng J.F."/>
            <person name="Goodwin L."/>
            <person name="Tapia R."/>
            <person name="Pitluck S."/>
            <person name="Liolios K."/>
            <person name="Ivanova N."/>
            <person name="Mavromatis K."/>
            <person name="Mikhailova N."/>
            <person name="Pati A."/>
            <person name="Chen A."/>
            <person name="Palaniappan K."/>
            <person name="Brambilla E."/>
            <person name="Land M."/>
            <person name="Hauser L."/>
            <person name="Chang Y.J."/>
            <person name="Jeffries C.D."/>
            <person name="Brettin T."/>
            <person name="Detter J.C."/>
            <person name="Han C."/>
            <person name="Rohde M."/>
            <person name="Sikorski J."/>
            <person name="Woyke T."/>
            <person name="Bristow J."/>
            <person name="Eisen J.A."/>
            <person name="Markowitz V."/>
            <person name="Hugenholtz P."/>
            <person name="Kyrpides N.C."/>
            <person name="Klenk H.P."/>
        </authorList>
    </citation>
    <scope>NUCLEOTIDE SEQUENCE [LARGE SCALE GENOMIC DNA]</scope>
    <source>
        <strain evidence="6">DSM 17230 / JCM 13409 / AQ1.S1</strain>
    </source>
</reference>
<dbReference type="GO" id="GO:0004540">
    <property type="term" value="F:RNA nuclease activity"/>
    <property type="evidence" value="ECO:0007669"/>
    <property type="project" value="InterPro"/>
</dbReference>
<dbReference type="HOGENOM" id="CLU_142825_1_3_2"/>
<dbReference type="KEGG" id="iag:Igag_1858"/>
<keyword evidence="6" id="KW-1185">Reference proteome</keyword>
<sequence>MDRDRIARLLEEIRGSLKVVEEIASYDLNKFLADVRNRYTLRLSIVEITEAATSIGLHILREYFNEGAEGYINVFRALLGHGVLSSDVGEGMIRLVRLRNLIIHRYWEVDDIRMYREVKEEGIKLIKRFIEEVERYVSRA</sequence>
<evidence type="ECO:0000313" key="5">
    <source>
        <dbReference type="EMBL" id="ADM28653.1"/>
    </source>
</evidence>
<dbReference type="GO" id="GO:0110001">
    <property type="term" value="C:toxin-antitoxin complex"/>
    <property type="evidence" value="ECO:0007669"/>
    <property type="project" value="InterPro"/>
</dbReference>
<dbReference type="STRING" id="583356.Igag_1858"/>
<dbReference type="InterPro" id="IPR008201">
    <property type="entry name" value="HepT-like"/>
</dbReference>
<organism evidence="5 6">
    <name type="scientific">Ignisphaera aggregans (strain DSM 17230 / JCM 13409 / AQ1.S1)</name>
    <dbReference type="NCBI Taxonomy" id="583356"/>
    <lineage>
        <taxon>Archaea</taxon>
        <taxon>Thermoproteota</taxon>
        <taxon>Thermoprotei</taxon>
        <taxon>Desulfurococcales</taxon>
        <taxon>Desulfurococcaceae</taxon>
        <taxon>Ignisphaera</taxon>
    </lineage>
</organism>
<dbReference type="BioCyc" id="IAGG583356:GHAH-1847-MONOMER"/>
<dbReference type="AlphaFoldDB" id="E0SSZ2"/>
<dbReference type="GO" id="GO:0016787">
    <property type="term" value="F:hydrolase activity"/>
    <property type="evidence" value="ECO:0007669"/>
    <property type="project" value="UniProtKB-KW"/>
</dbReference>
<evidence type="ECO:0000256" key="4">
    <source>
        <dbReference type="ARBA" id="ARBA00024207"/>
    </source>
</evidence>
<proteinExistence type="inferred from homology"/>
<name>E0SSZ2_IGNAA</name>
<gene>
    <name evidence="5" type="ordered locus">Igag_1858</name>
</gene>
<keyword evidence="1" id="KW-1277">Toxin-antitoxin system</keyword>